<feature type="domain" description="HTH luxR-type" evidence="1">
    <location>
        <begin position="258"/>
        <end position="323"/>
    </location>
</feature>
<dbReference type="PANTHER" id="PTHR34293">
    <property type="entry name" value="HTH-TYPE TRANSCRIPTIONAL REGULATOR TRMBL2"/>
    <property type="match status" value="1"/>
</dbReference>
<dbReference type="Pfam" id="PF00196">
    <property type="entry name" value="GerE"/>
    <property type="match status" value="1"/>
</dbReference>
<dbReference type="Gene3D" id="1.10.10.10">
    <property type="entry name" value="Winged helix-like DNA-binding domain superfamily/Winged helix DNA-binding domain"/>
    <property type="match status" value="1"/>
</dbReference>
<organism evidence="2 3">
    <name type="scientific">Streptomyces spororaveus</name>
    <dbReference type="NCBI Taxonomy" id="284039"/>
    <lineage>
        <taxon>Bacteria</taxon>
        <taxon>Bacillati</taxon>
        <taxon>Actinomycetota</taxon>
        <taxon>Actinomycetes</taxon>
        <taxon>Kitasatosporales</taxon>
        <taxon>Streptomycetaceae</taxon>
        <taxon>Streptomyces</taxon>
    </lineage>
</organism>
<keyword evidence="3" id="KW-1185">Reference proteome</keyword>
<dbReference type="PANTHER" id="PTHR34293:SF1">
    <property type="entry name" value="HTH-TYPE TRANSCRIPTIONAL REGULATOR TRMBL2"/>
    <property type="match status" value="1"/>
</dbReference>
<dbReference type="InterPro" id="IPR016032">
    <property type="entry name" value="Sig_transdc_resp-reg_C-effctor"/>
</dbReference>
<dbReference type="SUPFAM" id="SSF46894">
    <property type="entry name" value="C-terminal effector domain of the bipartite response regulators"/>
    <property type="match status" value="1"/>
</dbReference>
<evidence type="ECO:0000313" key="3">
    <source>
        <dbReference type="Proteomes" id="UP000608522"/>
    </source>
</evidence>
<dbReference type="SMART" id="SM00421">
    <property type="entry name" value="HTH_LUXR"/>
    <property type="match status" value="1"/>
</dbReference>
<evidence type="ECO:0000313" key="2">
    <source>
        <dbReference type="EMBL" id="GHI78697.1"/>
    </source>
</evidence>
<gene>
    <name evidence="2" type="ORF">Sspor_42580</name>
</gene>
<dbReference type="RefSeq" id="WP_202200435.1">
    <property type="nucleotide sequence ID" value="NZ_BAAATO010000016.1"/>
</dbReference>
<dbReference type="PROSITE" id="PS50043">
    <property type="entry name" value="HTH_LUXR_2"/>
    <property type="match status" value="1"/>
</dbReference>
<dbReference type="InterPro" id="IPR000792">
    <property type="entry name" value="Tscrpt_reg_LuxR_C"/>
</dbReference>
<dbReference type="PRINTS" id="PR00038">
    <property type="entry name" value="HTHLUXR"/>
</dbReference>
<name>A0ABQ3TED2_9ACTN</name>
<dbReference type="InterPro" id="IPR036390">
    <property type="entry name" value="WH_DNA-bd_sf"/>
</dbReference>
<dbReference type="InterPro" id="IPR036388">
    <property type="entry name" value="WH-like_DNA-bd_sf"/>
</dbReference>
<sequence length="325" mass="35924">MLEVLGLDMRTEAIYRLMLTNHRWGVAELAEQVGLPEAELRKALDHLAELKLLTHSTVPGEMVPLDPKVGLQTLLQRQRFELQRQQEEFERCQAAITCVLDEYADLYAGRQQHAEHLLGVEAVQERIKDLAREATSECLTFNPGGAQSALSLEASKPLDHDVMSRGVMMRTVYLDSVRNDSVTAEYARWLTESGGQVRTVPALPLRMLLIDRRVALVPVDPGNSRKGAVQLSGIGAVAGLVALFEQVWAGAAPLGASPERDEQGLSRQEQELLRLLAEGLTDAAASVKLGLSLRTVRRMMADLMERLDARSRFAAGLRSAERGWL</sequence>
<evidence type="ECO:0000259" key="1">
    <source>
        <dbReference type="PROSITE" id="PS50043"/>
    </source>
</evidence>
<accession>A0ABQ3TED2</accession>
<comment type="caution">
    <text evidence="2">The sequence shown here is derived from an EMBL/GenBank/DDBJ whole genome shotgun (WGS) entry which is preliminary data.</text>
</comment>
<dbReference type="Proteomes" id="UP000608522">
    <property type="component" value="Unassembled WGS sequence"/>
</dbReference>
<dbReference type="EMBL" id="BNED01000005">
    <property type="protein sequence ID" value="GHI78697.1"/>
    <property type="molecule type" value="Genomic_DNA"/>
</dbReference>
<protein>
    <recommendedName>
        <fullName evidence="1">HTH luxR-type domain-containing protein</fullName>
    </recommendedName>
</protein>
<proteinExistence type="predicted"/>
<reference evidence="3" key="1">
    <citation type="submission" date="2023-07" db="EMBL/GenBank/DDBJ databases">
        <title>Whole genome shotgun sequence of Streptomyces spororaveus NBRC 15456.</title>
        <authorList>
            <person name="Komaki H."/>
            <person name="Tamura T."/>
        </authorList>
    </citation>
    <scope>NUCLEOTIDE SEQUENCE [LARGE SCALE GENOMIC DNA]</scope>
    <source>
        <strain evidence="3">NBRC 15456</strain>
    </source>
</reference>
<dbReference type="InterPro" id="IPR051797">
    <property type="entry name" value="TrmB-like"/>
</dbReference>
<dbReference type="SUPFAM" id="SSF46785">
    <property type="entry name" value="Winged helix' DNA-binding domain"/>
    <property type="match status" value="1"/>
</dbReference>
<dbReference type="CDD" id="cd06170">
    <property type="entry name" value="LuxR_C_like"/>
    <property type="match status" value="1"/>
</dbReference>